<evidence type="ECO:0000313" key="1">
    <source>
        <dbReference type="EMBL" id="MBW82377.1"/>
    </source>
</evidence>
<reference evidence="1" key="1">
    <citation type="submission" date="2018-02" db="EMBL/GenBank/DDBJ databases">
        <title>Rhizophora mucronata_Transcriptome.</title>
        <authorList>
            <person name="Meera S.P."/>
            <person name="Sreeshan A."/>
            <person name="Augustine A."/>
        </authorList>
    </citation>
    <scope>NUCLEOTIDE SEQUENCE</scope>
    <source>
        <tissue evidence="1">Leaf</tissue>
    </source>
</reference>
<accession>A0A2P2IMB7</accession>
<name>A0A2P2IMB7_RHIMU</name>
<protein>
    <submittedName>
        <fullName evidence="1">Uncharacterized protein</fullName>
    </submittedName>
</protein>
<dbReference type="EMBL" id="GGEC01001894">
    <property type="protein sequence ID" value="MBW82377.1"/>
    <property type="molecule type" value="Transcribed_RNA"/>
</dbReference>
<proteinExistence type="predicted"/>
<sequence length="13" mass="1502">MSTSHPQDLLLFL</sequence>
<organism evidence="1">
    <name type="scientific">Rhizophora mucronata</name>
    <name type="common">Asiatic mangrove</name>
    <dbReference type="NCBI Taxonomy" id="61149"/>
    <lineage>
        <taxon>Eukaryota</taxon>
        <taxon>Viridiplantae</taxon>
        <taxon>Streptophyta</taxon>
        <taxon>Embryophyta</taxon>
        <taxon>Tracheophyta</taxon>
        <taxon>Spermatophyta</taxon>
        <taxon>Magnoliopsida</taxon>
        <taxon>eudicotyledons</taxon>
        <taxon>Gunneridae</taxon>
        <taxon>Pentapetalae</taxon>
        <taxon>rosids</taxon>
        <taxon>fabids</taxon>
        <taxon>Malpighiales</taxon>
        <taxon>Rhizophoraceae</taxon>
        <taxon>Rhizophora</taxon>
    </lineage>
</organism>